<comment type="caution">
    <text evidence="1">The sequence shown here is derived from an EMBL/GenBank/DDBJ whole genome shotgun (WGS) entry which is preliminary data.</text>
</comment>
<dbReference type="EMBL" id="NCVQ01000002">
    <property type="protein sequence ID" value="PWZ44039.1"/>
    <property type="molecule type" value="Genomic_DNA"/>
</dbReference>
<proteinExistence type="predicted"/>
<gene>
    <name evidence="1" type="ORF">Zm00014a_024450</name>
</gene>
<sequence length="23" mass="2482">MGLVWKLKSPPILKGIRGSQSSV</sequence>
<evidence type="ECO:0000313" key="1">
    <source>
        <dbReference type="EMBL" id="PWZ44039.1"/>
    </source>
</evidence>
<reference evidence="1" key="1">
    <citation type="journal article" date="2018" name="Nat. Genet.">
        <title>Extensive intraspecific gene order and gene structural variations between Mo17 and other maize genomes.</title>
        <authorList>
            <person name="Sun S."/>
            <person name="Zhou Y."/>
            <person name="Chen J."/>
            <person name="Shi J."/>
            <person name="Zhao H."/>
            <person name="Zhao H."/>
            <person name="Song W."/>
            <person name="Zhang M."/>
            <person name="Cui Y."/>
            <person name="Dong X."/>
            <person name="Liu H."/>
            <person name="Ma X."/>
            <person name="Jiao Y."/>
            <person name="Wang B."/>
            <person name="Wei X."/>
            <person name="Stein J.C."/>
            <person name="Glaubitz J.C."/>
            <person name="Lu F."/>
            <person name="Yu G."/>
            <person name="Liang C."/>
            <person name="Fengler K."/>
            <person name="Li B."/>
            <person name="Rafalski A."/>
            <person name="Schnable P.S."/>
            <person name="Ware D.H."/>
            <person name="Buckler E.S."/>
            <person name="Lai J."/>
        </authorList>
    </citation>
    <scope>NUCLEOTIDE SEQUENCE [LARGE SCALE GENOMIC DNA]</scope>
    <source>
        <tissue evidence="1">Seedling</tissue>
    </source>
</reference>
<name>A0A3L6G822_MAIZE</name>
<protein>
    <submittedName>
        <fullName evidence="1">Uncharacterized protein</fullName>
    </submittedName>
</protein>
<organism evidence="1">
    <name type="scientific">Zea mays</name>
    <name type="common">Maize</name>
    <dbReference type="NCBI Taxonomy" id="4577"/>
    <lineage>
        <taxon>Eukaryota</taxon>
        <taxon>Viridiplantae</taxon>
        <taxon>Streptophyta</taxon>
        <taxon>Embryophyta</taxon>
        <taxon>Tracheophyta</taxon>
        <taxon>Spermatophyta</taxon>
        <taxon>Magnoliopsida</taxon>
        <taxon>Liliopsida</taxon>
        <taxon>Poales</taxon>
        <taxon>Poaceae</taxon>
        <taxon>PACMAD clade</taxon>
        <taxon>Panicoideae</taxon>
        <taxon>Andropogonodae</taxon>
        <taxon>Andropogoneae</taxon>
        <taxon>Tripsacinae</taxon>
        <taxon>Zea</taxon>
    </lineage>
</organism>
<accession>A0A3L6G822</accession>
<dbReference type="AlphaFoldDB" id="A0A3L6G822"/>
<dbReference type="Proteomes" id="UP000251960">
    <property type="component" value="Chromosome 10"/>
</dbReference>